<dbReference type="InterPro" id="IPR039281">
    <property type="entry name" value="AGP3/12/13/14/21"/>
</dbReference>
<comment type="subcellular location">
    <subcellularLocation>
        <location evidence="10">Endomembrane system</location>
        <topology evidence="10">Lipid-anchor</topology>
    </subcellularLocation>
    <subcellularLocation>
        <location evidence="1">Membrane</location>
        <topology evidence="1">Lipid-anchor</topology>
        <topology evidence="1">GPI-anchor</topology>
    </subcellularLocation>
</comment>
<evidence type="ECO:0000256" key="2">
    <source>
        <dbReference type="ARBA" id="ARBA00005835"/>
    </source>
</evidence>
<dbReference type="GO" id="GO:0012505">
    <property type="term" value="C:endomembrane system"/>
    <property type="evidence" value="ECO:0007669"/>
    <property type="project" value="UniProtKB-SubCell"/>
</dbReference>
<sequence length="59" mass="6042">MEAMKMKLFVAMMVVLMAAATVQKTAAAEAPAPSPASDATVFVPTLFASVVALAFGLLL</sequence>
<keyword evidence="11" id="KW-0812">Transmembrane</keyword>
<keyword evidence="8" id="KW-0379">Hydroxylation</keyword>
<evidence type="ECO:0000256" key="11">
    <source>
        <dbReference type="SAM" id="Phobius"/>
    </source>
</evidence>
<feature type="transmembrane region" description="Helical" evidence="11">
    <location>
        <begin position="37"/>
        <end position="58"/>
    </location>
</feature>
<proteinExistence type="inferred from homology"/>
<keyword evidence="11" id="KW-1133">Transmembrane helix</keyword>
<evidence type="ECO:0000256" key="3">
    <source>
        <dbReference type="ARBA" id="ARBA00022622"/>
    </source>
</evidence>
<dbReference type="AlphaFoldDB" id="A0A8B8NPP8"/>
<dbReference type="RefSeq" id="XP_030524139.1">
    <property type="nucleotide sequence ID" value="XM_030668279.2"/>
</dbReference>
<keyword evidence="4 12" id="KW-0732">Signal</keyword>
<dbReference type="KEGG" id="rarg:115736535"/>
<protein>
    <submittedName>
        <fullName evidence="14">Arabinogalactan protein 13-like</fullName>
    </submittedName>
</protein>
<keyword evidence="7" id="KW-0325">Glycoprotein</keyword>
<evidence type="ECO:0000256" key="1">
    <source>
        <dbReference type="ARBA" id="ARBA00004589"/>
    </source>
</evidence>
<dbReference type="GeneID" id="115736535"/>
<reference evidence="14" key="1">
    <citation type="submission" date="2025-08" db="UniProtKB">
        <authorList>
            <consortium name="RefSeq"/>
        </authorList>
    </citation>
    <scope>IDENTIFICATION</scope>
    <source>
        <tissue evidence="14">Leaf</tissue>
    </source>
</reference>
<dbReference type="GO" id="GO:0098552">
    <property type="term" value="C:side of membrane"/>
    <property type="evidence" value="ECO:0007669"/>
    <property type="project" value="UniProtKB-KW"/>
</dbReference>
<gene>
    <name evidence="14" type="primary">LOC115736535</name>
</gene>
<organism evidence="13 14">
    <name type="scientific">Rhodamnia argentea</name>
    <dbReference type="NCBI Taxonomy" id="178133"/>
    <lineage>
        <taxon>Eukaryota</taxon>
        <taxon>Viridiplantae</taxon>
        <taxon>Streptophyta</taxon>
        <taxon>Embryophyta</taxon>
        <taxon>Tracheophyta</taxon>
        <taxon>Spermatophyta</taxon>
        <taxon>Magnoliopsida</taxon>
        <taxon>eudicotyledons</taxon>
        <taxon>Gunneridae</taxon>
        <taxon>Pentapetalae</taxon>
        <taxon>rosids</taxon>
        <taxon>malvids</taxon>
        <taxon>Myrtales</taxon>
        <taxon>Myrtaceae</taxon>
        <taxon>Myrtoideae</taxon>
        <taxon>Myrteae</taxon>
        <taxon>Australasian group</taxon>
        <taxon>Rhodamnia</taxon>
    </lineage>
</organism>
<evidence type="ECO:0000256" key="6">
    <source>
        <dbReference type="ARBA" id="ARBA00023136"/>
    </source>
</evidence>
<evidence type="ECO:0000256" key="5">
    <source>
        <dbReference type="ARBA" id="ARBA00022974"/>
    </source>
</evidence>
<evidence type="ECO:0000256" key="10">
    <source>
        <dbReference type="ARBA" id="ARBA00037868"/>
    </source>
</evidence>
<dbReference type="PANTHER" id="PTHR34114">
    <property type="entry name" value="ARABINOGALACTAN PEPTIDE 1"/>
    <property type="match status" value="1"/>
</dbReference>
<evidence type="ECO:0000256" key="8">
    <source>
        <dbReference type="ARBA" id="ARBA00023278"/>
    </source>
</evidence>
<feature type="signal peptide" evidence="12">
    <location>
        <begin position="1"/>
        <end position="27"/>
    </location>
</feature>
<keyword evidence="13" id="KW-1185">Reference proteome</keyword>
<feature type="chain" id="PRO_5034521933" evidence="12">
    <location>
        <begin position="28"/>
        <end position="59"/>
    </location>
</feature>
<name>A0A8B8NPP8_9MYRT</name>
<evidence type="ECO:0000256" key="9">
    <source>
        <dbReference type="ARBA" id="ARBA00023288"/>
    </source>
</evidence>
<accession>A0A8B8NPP8</accession>
<evidence type="ECO:0000256" key="12">
    <source>
        <dbReference type="SAM" id="SignalP"/>
    </source>
</evidence>
<dbReference type="PANTHER" id="PTHR34114:SF11">
    <property type="entry name" value="ARABINOGALACTAN PROTEIN 13-RELATED"/>
    <property type="match status" value="1"/>
</dbReference>
<evidence type="ECO:0000313" key="14">
    <source>
        <dbReference type="RefSeq" id="XP_030524139.1"/>
    </source>
</evidence>
<comment type="similarity">
    <text evidence="2">Belongs to the AG-peptide AGP family.</text>
</comment>
<keyword evidence="9" id="KW-0449">Lipoprotein</keyword>
<keyword evidence="6 11" id="KW-0472">Membrane</keyword>
<keyword evidence="3" id="KW-0336">GPI-anchor</keyword>
<evidence type="ECO:0000313" key="13">
    <source>
        <dbReference type="Proteomes" id="UP000827889"/>
    </source>
</evidence>
<evidence type="ECO:0000256" key="7">
    <source>
        <dbReference type="ARBA" id="ARBA00023180"/>
    </source>
</evidence>
<keyword evidence="5" id="KW-0654">Proteoglycan</keyword>
<dbReference type="Proteomes" id="UP000827889">
    <property type="component" value="Chromosome 8"/>
</dbReference>
<evidence type="ECO:0000256" key="4">
    <source>
        <dbReference type="ARBA" id="ARBA00022729"/>
    </source>
</evidence>